<dbReference type="InterPro" id="IPR056168">
    <property type="entry name" value="TPR_IF140/IFT172/WDR19"/>
</dbReference>
<accession>A0ABQ5KPL9</accession>
<dbReference type="Pfam" id="PF24760">
    <property type="entry name" value="TPR_IF140_C"/>
    <property type="match status" value="1"/>
</dbReference>
<evidence type="ECO:0000256" key="1">
    <source>
        <dbReference type="ARBA" id="ARBA00004138"/>
    </source>
</evidence>
<keyword evidence="3" id="KW-0677">Repeat</keyword>
<evidence type="ECO:0000259" key="9">
    <source>
        <dbReference type="Pfam" id="PF24762"/>
    </source>
</evidence>
<keyword evidence="11" id="KW-1185">Reference proteome</keyword>
<dbReference type="Proteomes" id="UP001057375">
    <property type="component" value="Unassembled WGS sequence"/>
</dbReference>
<dbReference type="PANTHER" id="PTHR15722:SF7">
    <property type="entry name" value="INTRAFLAGELLAR TRANSPORT PROTEIN 140 HOMOLOG"/>
    <property type="match status" value="1"/>
</dbReference>
<comment type="subcellular location">
    <subcellularLocation>
        <location evidence="1">Cell projection</location>
        <location evidence="1">Cilium</location>
    </subcellularLocation>
</comment>
<dbReference type="Pfam" id="PF24762">
    <property type="entry name" value="TPR_IF140-IFT172"/>
    <property type="match status" value="2"/>
</dbReference>
<evidence type="ECO:0000256" key="7">
    <source>
        <dbReference type="SAM" id="MobiDB-lite"/>
    </source>
</evidence>
<feature type="domain" description="IF140/IFT172/WDR19 TPR" evidence="9">
    <location>
        <begin position="71"/>
        <end position="253"/>
    </location>
</feature>
<evidence type="ECO:0000256" key="4">
    <source>
        <dbReference type="ARBA" id="ARBA00023069"/>
    </source>
</evidence>
<reference evidence="10" key="1">
    <citation type="submission" date="2022-03" db="EMBL/GenBank/DDBJ databases">
        <title>Draft genome sequence of Aduncisulcus paluster, a free-living microaerophilic Fornicata.</title>
        <authorList>
            <person name="Yuyama I."/>
            <person name="Kume K."/>
            <person name="Tamura T."/>
            <person name="Inagaki Y."/>
            <person name="Hashimoto T."/>
        </authorList>
    </citation>
    <scope>NUCLEOTIDE SEQUENCE</scope>
    <source>
        <strain evidence="10">NY0171</strain>
    </source>
</reference>
<dbReference type="InterPro" id="IPR056156">
    <property type="entry name" value="TPR_IF140_C"/>
</dbReference>
<feature type="non-terminal residue" evidence="10">
    <location>
        <position position="1"/>
    </location>
</feature>
<keyword evidence="4" id="KW-0969">Cilium</keyword>
<evidence type="ECO:0000256" key="6">
    <source>
        <dbReference type="SAM" id="Coils"/>
    </source>
</evidence>
<dbReference type="EMBL" id="BQXS01010813">
    <property type="protein sequence ID" value="GKT34452.1"/>
    <property type="molecule type" value="Genomic_DNA"/>
</dbReference>
<evidence type="ECO:0000256" key="3">
    <source>
        <dbReference type="ARBA" id="ARBA00022737"/>
    </source>
</evidence>
<keyword evidence="6" id="KW-0175">Coiled coil</keyword>
<dbReference type="PANTHER" id="PTHR15722">
    <property type="entry name" value="IFT140/172-RELATED"/>
    <property type="match status" value="1"/>
</dbReference>
<name>A0ABQ5KPL9_9EUKA</name>
<protein>
    <submittedName>
        <fullName evidence="10">Uncharacterized protein</fullName>
    </submittedName>
</protein>
<comment type="caution">
    <text evidence="10">The sequence shown here is derived from an EMBL/GenBank/DDBJ whole genome shotgun (WGS) entry which is preliminary data.</text>
</comment>
<evidence type="ECO:0000313" key="11">
    <source>
        <dbReference type="Proteomes" id="UP001057375"/>
    </source>
</evidence>
<evidence type="ECO:0000259" key="8">
    <source>
        <dbReference type="Pfam" id="PF24760"/>
    </source>
</evidence>
<evidence type="ECO:0000313" key="10">
    <source>
        <dbReference type="EMBL" id="GKT34452.1"/>
    </source>
</evidence>
<keyword evidence="2" id="KW-0853">WD repeat</keyword>
<organism evidence="10 11">
    <name type="scientific">Aduncisulcus paluster</name>
    <dbReference type="NCBI Taxonomy" id="2918883"/>
    <lineage>
        <taxon>Eukaryota</taxon>
        <taxon>Metamonada</taxon>
        <taxon>Carpediemonas-like organisms</taxon>
        <taxon>Aduncisulcus</taxon>
    </lineage>
</organism>
<evidence type="ECO:0000256" key="5">
    <source>
        <dbReference type="ARBA" id="ARBA00023273"/>
    </source>
</evidence>
<evidence type="ECO:0000256" key="2">
    <source>
        <dbReference type="ARBA" id="ARBA00022574"/>
    </source>
</evidence>
<sequence>SDTYSAVRCSFVGAAKQGGMSSGLEAAKELVDVVIKRTGGLGSRMSGTPALSGSSAQKSSLSTSQQLLNGAHLSLAVLLDKYGMSADACDEYEKAGRYSRAVLCAAKAGLVGKCLSILQTNSSICDRVAFEAASILEGMDGGCEAAVNVYMERDYHGRALSICFEHNMRDSLNRLVERIISQQETEEGRLVIQTIEKDVLAKASEFLMTKGDVERSAGLLCAGGHHVRALKLVVEKNVKVTERLIELLTPPPIPKLDKTKKASSIDQKKLAMTPEEREEAVKERNEILIKLGKLAKRSQLFNTASKKYTQGGELVKAVKSLILGGNVKKVLFFAKTSKNRDVLIATANFLQTLDWRKDKLLLKSITTFYKKAKAFDHLYRFFESCADQEIDEFRNYEKAADALREAKKYLQQTIDRLQISKGGADVEAGLKKKEDAMGVLSLRIKFIGEFCELRTLAKSNPVALPSACESLLSKPNVDQALRIGDIYGLMVEFYYYRNEFSAAHQKMKEMVSKEIQLGYYVDEKMIEKVCEEVGEPLEEKEEEGSFESEEIEDEEFSDM</sequence>
<feature type="domain" description="IF140 C-terminal TPR" evidence="8">
    <location>
        <begin position="376"/>
        <end position="510"/>
    </location>
</feature>
<proteinExistence type="predicted"/>
<gene>
    <name evidence="10" type="ORF">ADUPG1_007803</name>
</gene>
<feature type="region of interest" description="Disordered" evidence="7">
    <location>
        <begin position="534"/>
        <end position="559"/>
    </location>
</feature>
<feature type="coiled-coil region" evidence="6">
    <location>
        <begin position="386"/>
        <end position="420"/>
    </location>
</feature>
<feature type="domain" description="IF140/IFT172/WDR19 TPR" evidence="9">
    <location>
        <begin position="270"/>
        <end position="368"/>
    </location>
</feature>
<keyword evidence="5" id="KW-0966">Cell projection</keyword>